<dbReference type="Pfam" id="PF02631">
    <property type="entry name" value="RecX_HTH2"/>
    <property type="match status" value="1"/>
</dbReference>
<feature type="domain" description="RecX third three-helical" evidence="7">
    <location>
        <begin position="137"/>
        <end position="181"/>
    </location>
</feature>
<dbReference type="AlphaFoldDB" id="E6PNU8"/>
<dbReference type="EMBL" id="CABM01000028">
    <property type="protein sequence ID" value="CBH96600.1"/>
    <property type="molecule type" value="Genomic_DNA"/>
</dbReference>
<evidence type="ECO:0000256" key="2">
    <source>
        <dbReference type="ARBA" id="ARBA00009695"/>
    </source>
</evidence>
<evidence type="ECO:0000313" key="8">
    <source>
        <dbReference type="EMBL" id="CBH96600.1"/>
    </source>
</evidence>
<dbReference type="InterPro" id="IPR036388">
    <property type="entry name" value="WH-like_DNA-bd_sf"/>
</dbReference>
<sequence>MSGGYVPKQTAGSPQGSRSPSGGGVAQGEPTGGTSSLKAHALRLLTMREHSRAELERKLSRTRKAGDLPPDRAELAAVLDELQTLGLLDEQRFAESLVRRRSVKYGSQRIGQELRMHGLDEGTVSGALDALNAPLQDDLARALRILRKRHPEPVSSPQEHARQQRFLAARGFPHDVIRQAMKLHAATHRKGAMDDAPDPDPHEDLQEHPDDTPPPDAAD</sequence>
<dbReference type="Pfam" id="PF21981">
    <property type="entry name" value="RecX_HTH3"/>
    <property type="match status" value="1"/>
</dbReference>
<evidence type="ECO:0000256" key="4">
    <source>
        <dbReference type="ARBA" id="ARBA00022490"/>
    </source>
</evidence>
<organism evidence="8">
    <name type="scientific">mine drainage metagenome</name>
    <dbReference type="NCBI Taxonomy" id="410659"/>
    <lineage>
        <taxon>unclassified sequences</taxon>
        <taxon>metagenomes</taxon>
        <taxon>ecological metagenomes</taxon>
    </lineage>
</organism>
<evidence type="ECO:0000256" key="1">
    <source>
        <dbReference type="ARBA" id="ARBA00004496"/>
    </source>
</evidence>
<dbReference type="Gene3D" id="1.10.10.10">
    <property type="entry name" value="Winged helix-like DNA-binding domain superfamily/Winged helix DNA-binding domain"/>
    <property type="match status" value="3"/>
</dbReference>
<protein>
    <recommendedName>
        <fullName evidence="3">Regulatory protein RecX</fullName>
    </recommendedName>
</protein>
<comment type="similarity">
    <text evidence="2">Belongs to the RecX family.</text>
</comment>
<dbReference type="InterPro" id="IPR003783">
    <property type="entry name" value="Regulatory_RecX"/>
</dbReference>
<dbReference type="GO" id="GO:0005737">
    <property type="term" value="C:cytoplasm"/>
    <property type="evidence" value="ECO:0007669"/>
    <property type="project" value="UniProtKB-SubCell"/>
</dbReference>
<dbReference type="PANTHER" id="PTHR33602">
    <property type="entry name" value="REGULATORY PROTEIN RECX FAMILY PROTEIN"/>
    <property type="match status" value="1"/>
</dbReference>
<evidence type="ECO:0000256" key="5">
    <source>
        <dbReference type="SAM" id="MobiDB-lite"/>
    </source>
</evidence>
<comment type="subcellular location">
    <subcellularLocation>
        <location evidence="1">Cytoplasm</location>
    </subcellularLocation>
</comment>
<dbReference type="GO" id="GO:0006282">
    <property type="term" value="P:regulation of DNA repair"/>
    <property type="evidence" value="ECO:0007669"/>
    <property type="project" value="InterPro"/>
</dbReference>
<accession>E6PNU8</accession>
<dbReference type="HAMAP" id="MF_01114">
    <property type="entry name" value="RecX"/>
    <property type="match status" value="1"/>
</dbReference>
<dbReference type="PANTHER" id="PTHR33602:SF1">
    <property type="entry name" value="REGULATORY PROTEIN RECX FAMILY PROTEIN"/>
    <property type="match status" value="1"/>
</dbReference>
<evidence type="ECO:0000259" key="7">
    <source>
        <dbReference type="Pfam" id="PF21981"/>
    </source>
</evidence>
<keyword evidence="4" id="KW-0963">Cytoplasm</keyword>
<feature type="compositionally biased region" description="Basic and acidic residues" evidence="5">
    <location>
        <begin position="199"/>
        <end position="211"/>
    </location>
</feature>
<feature type="region of interest" description="Disordered" evidence="5">
    <location>
        <begin position="183"/>
        <end position="219"/>
    </location>
</feature>
<gene>
    <name evidence="8" type="primary">RecX</name>
    <name evidence="8" type="ORF">CARN2_1460</name>
</gene>
<reference evidence="8" key="1">
    <citation type="submission" date="2009-10" db="EMBL/GenBank/DDBJ databases">
        <title>Diversity of trophic interactions inside an arsenic-rich microbial ecosystem.</title>
        <authorList>
            <person name="Bertin P.N."/>
            <person name="Heinrich-Salmeron A."/>
            <person name="Pelletier E."/>
            <person name="Goulhen-Chollet F."/>
            <person name="Arsene-Ploetze F."/>
            <person name="Gallien S."/>
            <person name="Calteau A."/>
            <person name="Vallenet D."/>
            <person name="Casiot C."/>
            <person name="Chane-Woon-Ming B."/>
            <person name="Giloteaux L."/>
            <person name="Barakat M."/>
            <person name="Bonnefoy V."/>
            <person name="Bruneel O."/>
            <person name="Chandler M."/>
            <person name="Cleiss J."/>
            <person name="Duran R."/>
            <person name="Elbaz-Poulichet F."/>
            <person name="Fonknechten N."/>
            <person name="Lauga B."/>
            <person name="Mornico D."/>
            <person name="Ortet P."/>
            <person name="Schaeffer C."/>
            <person name="Siguier P."/>
            <person name="Alexander Thil Smith A."/>
            <person name="Van Dorsselaer A."/>
            <person name="Weissenbach J."/>
            <person name="Medigue C."/>
            <person name="Le Paslier D."/>
        </authorList>
    </citation>
    <scope>NUCLEOTIDE SEQUENCE</scope>
</reference>
<name>E6PNU8_9ZZZZ</name>
<evidence type="ECO:0000259" key="6">
    <source>
        <dbReference type="Pfam" id="PF02631"/>
    </source>
</evidence>
<feature type="region of interest" description="Disordered" evidence="5">
    <location>
        <begin position="1"/>
        <end position="40"/>
    </location>
</feature>
<comment type="caution">
    <text evidence="8">The sequence shown here is derived from an EMBL/GenBank/DDBJ whole genome shotgun (WGS) entry which is preliminary data.</text>
</comment>
<dbReference type="InterPro" id="IPR053925">
    <property type="entry name" value="RecX_HTH_3rd"/>
</dbReference>
<proteinExistence type="inferred from homology"/>
<evidence type="ECO:0000256" key="3">
    <source>
        <dbReference type="ARBA" id="ARBA00018111"/>
    </source>
</evidence>
<feature type="domain" description="RecX second three-helical" evidence="6">
    <location>
        <begin position="89"/>
        <end position="128"/>
    </location>
</feature>
<dbReference type="InterPro" id="IPR053924">
    <property type="entry name" value="RecX_HTH_2nd"/>
</dbReference>